<accession>A0ABT0W9G3</accession>
<name>A0ABT0W9G3_9BACI</name>
<evidence type="ECO:0000313" key="3">
    <source>
        <dbReference type="Proteomes" id="UP001523262"/>
    </source>
</evidence>
<gene>
    <name evidence="2" type="ORF">NDK43_06400</name>
</gene>
<dbReference type="Proteomes" id="UP001523262">
    <property type="component" value="Unassembled WGS sequence"/>
</dbReference>
<proteinExistence type="predicted"/>
<keyword evidence="3" id="KW-1185">Reference proteome</keyword>
<feature type="compositionally biased region" description="Basic and acidic residues" evidence="1">
    <location>
        <begin position="24"/>
        <end position="37"/>
    </location>
</feature>
<sequence length="52" mass="5956">MFNRKDNKQMKPTLAPGMDDQEELDKSATEKEVERGEYTSVTTLSYDEVDPS</sequence>
<organism evidence="2 3">
    <name type="scientific">Neobacillus pocheonensis</name>
    <dbReference type="NCBI Taxonomy" id="363869"/>
    <lineage>
        <taxon>Bacteria</taxon>
        <taxon>Bacillati</taxon>
        <taxon>Bacillota</taxon>
        <taxon>Bacilli</taxon>
        <taxon>Bacillales</taxon>
        <taxon>Bacillaceae</taxon>
        <taxon>Neobacillus</taxon>
    </lineage>
</organism>
<reference evidence="2 3" key="1">
    <citation type="submission" date="2022-06" db="EMBL/GenBank/DDBJ databases">
        <authorList>
            <person name="Jeon C.O."/>
        </authorList>
    </citation>
    <scope>NUCLEOTIDE SEQUENCE [LARGE SCALE GENOMIC DNA]</scope>
    <source>
        <strain evidence="2 3">KCTC 13943</strain>
    </source>
</reference>
<evidence type="ECO:0000256" key="1">
    <source>
        <dbReference type="SAM" id="MobiDB-lite"/>
    </source>
</evidence>
<dbReference type="EMBL" id="JAMQCR010000001">
    <property type="protein sequence ID" value="MCM2532090.1"/>
    <property type="molecule type" value="Genomic_DNA"/>
</dbReference>
<feature type="region of interest" description="Disordered" evidence="1">
    <location>
        <begin position="1"/>
        <end position="52"/>
    </location>
</feature>
<protein>
    <recommendedName>
        <fullName evidence="4">DUF4025 domain-containing protein</fullName>
    </recommendedName>
</protein>
<evidence type="ECO:0000313" key="2">
    <source>
        <dbReference type="EMBL" id="MCM2532090.1"/>
    </source>
</evidence>
<comment type="caution">
    <text evidence="2">The sequence shown here is derived from an EMBL/GenBank/DDBJ whole genome shotgun (WGS) entry which is preliminary data.</text>
</comment>
<evidence type="ECO:0008006" key="4">
    <source>
        <dbReference type="Google" id="ProtNLM"/>
    </source>
</evidence>